<evidence type="ECO:0000256" key="1">
    <source>
        <dbReference type="SAM" id="Coils"/>
    </source>
</evidence>
<dbReference type="Proteomes" id="UP000769528">
    <property type="component" value="Unassembled WGS sequence"/>
</dbReference>
<evidence type="ECO:0000256" key="2">
    <source>
        <dbReference type="SAM" id="MobiDB-lite"/>
    </source>
</evidence>
<reference evidence="3" key="2">
    <citation type="submission" date="2021-01" db="EMBL/GenBank/DDBJ databases">
        <authorList>
            <person name="Schikora-Tamarit M.A."/>
        </authorList>
    </citation>
    <scope>NUCLEOTIDE SEQUENCE</scope>
    <source>
        <strain evidence="3">CBS6341</strain>
    </source>
</reference>
<dbReference type="GO" id="GO:0007059">
    <property type="term" value="P:chromosome segregation"/>
    <property type="evidence" value="ECO:0007669"/>
    <property type="project" value="InterPro"/>
</dbReference>
<dbReference type="OrthoDB" id="3364649at2759"/>
<keyword evidence="4" id="KW-1185">Reference proteome</keyword>
<dbReference type="InterPro" id="IPR013218">
    <property type="entry name" value="Dsn1/Mis13"/>
</dbReference>
<dbReference type="EMBL" id="JAEUBF010000443">
    <property type="protein sequence ID" value="KAH3678525.1"/>
    <property type="molecule type" value="Genomic_DNA"/>
</dbReference>
<protein>
    <recommendedName>
        <fullName evidence="5">Kinetochore protein mis13</fullName>
    </recommendedName>
</protein>
<feature type="coiled-coil region" evidence="1">
    <location>
        <begin position="282"/>
        <end position="312"/>
    </location>
</feature>
<dbReference type="Pfam" id="PF08202">
    <property type="entry name" value="MIS13"/>
    <property type="match status" value="1"/>
</dbReference>
<dbReference type="PANTHER" id="PTHR14778">
    <property type="entry name" value="KINETOCHORE-ASSOCIATED PROTEIN DSN1 HOMOLOG"/>
    <property type="match status" value="1"/>
</dbReference>
<proteinExistence type="predicted"/>
<organism evidence="3 4">
    <name type="scientific">Wickerhamomyces mucosus</name>
    <dbReference type="NCBI Taxonomy" id="1378264"/>
    <lineage>
        <taxon>Eukaryota</taxon>
        <taxon>Fungi</taxon>
        <taxon>Dikarya</taxon>
        <taxon>Ascomycota</taxon>
        <taxon>Saccharomycotina</taxon>
        <taxon>Saccharomycetes</taxon>
        <taxon>Phaffomycetales</taxon>
        <taxon>Wickerhamomycetaceae</taxon>
        <taxon>Wickerhamomyces</taxon>
    </lineage>
</organism>
<comment type="caution">
    <text evidence="3">The sequence shown here is derived from an EMBL/GenBank/DDBJ whole genome shotgun (WGS) entry which is preliminary data.</text>
</comment>
<evidence type="ECO:0008006" key="5">
    <source>
        <dbReference type="Google" id="ProtNLM"/>
    </source>
</evidence>
<dbReference type="GO" id="GO:0000444">
    <property type="term" value="C:MIS12/MIND type complex"/>
    <property type="evidence" value="ECO:0007669"/>
    <property type="project" value="InterPro"/>
</dbReference>
<feature type="compositionally biased region" description="Basic and acidic residues" evidence="2">
    <location>
        <begin position="99"/>
        <end position="110"/>
    </location>
</feature>
<keyword evidence="1" id="KW-0175">Coiled coil</keyword>
<feature type="compositionally biased region" description="Low complexity" evidence="2">
    <location>
        <begin position="65"/>
        <end position="76"/>
    </location>
</feature>
<feature type="region of interest" description="Disordered" evidence="2">
    <location>
        <begin position="1"/>
        <end position="129"/>
    </location>
</feature>
<name>A0A9P8PVU5_9ASCO</name>
<evidence type="ECO:0000313" key="3">
    <source>
        <dbReference type="EMBL" id="KAH3678525.1"/>
    </source>
</evidence>
<sequence>MSQRDSHQRRSPRLQRKEEEKRRINLRDLLKRGNSKSKLTSTIEKDGDFSFKRSSSSQPVSDVAPRSQRQSSSQPPSSAPKVRRHLNGNDKNSTKIRKLTKEDIITPDKTKKTRGKKNSHTNYDQYEEHSASFQLALPVDDTPIIRRNKEMRKGSTRRSSLTNRGKRVSSIGNGFSAIPHDRIPTNEFYKHIDQSLPDPHKMRQLLTWCSKRMIDEDKNRHIKKKNRLSNEELTALNIAKVIKEEIVKDLSDGKIKISWWNEGEDEKENSLKDNTERALLPNERNIKNLQALDDLKRRLENLKKDVEHWDKLSTQNLTSVPTFETDLQNLKVLSINKEERFKRAFDDSIVNEISQIEEQTYNEISESLENSLDIFNDFISKLKASSDIRERFTNMKSVQLSKTLDQTFDDPTIKSIKDNLVNQEVDTQQLLQAISRLDKQ</sequence>
<dbReference type="AlphaFoldDB" id="A0A9P8PVU5"/>
<dbReference type="PANTHER" id="PTHR14778:SF2">
    <property type="entry name" value="KINETOCHORE-ASSOCIATED PROTEIN DSN1 HOMOLOG"/>
    <property type="match status" value="1"/>
</dbReference>
<feature type="region of interest" description="Disordered" evidence="2">
    <location>
        <begin position="151"/>
        <end position="177"/>
    </location>
</feature>
<accession>A0A9P8PVU5</accession>
<feature type="compositionally biased region" description="Basic and acidic residues" evidence="2">
    <location>
        <begin position="15"/>
        <end position="31"/>
    </location>
</feature>
<reference evidence="3" key="1">
    <citation type="journal article" date="2021" name="Open Biol.">
        <title>Shared evolutionary footprints suggest mitochondrial oxidative damage underlies multiple complex I losses in fungi.</title>
        <authorList>
            <person name="Schikora-Tamarit M.A."/>
            <person name="Marcet-Houben M."/>
            <person name="Nosek J."/>
            <person name="Gabaldon T."/>
        </authorList>
    </citation>
    <scope>NUCLEOTIDE SEQUENCE</scope>
    <source>
        <strain evidence="3">CBS6341</strain>
    </source>
</reference>
<evidence type="ECO:0000313" key="4">
    <source>
        <dbReference type="Proteomes" id="UP000769528"/>
    </source>
</evidence>
<dbReference type="GO" id="GO:0051301">
    <property type="term" value="P:cell division"/>
    <property type="evidence" value="ECO:0007669"/>
    <property type="project" value="InterPro"/>
</dbReference>
<gene>
    <name evidence="3" type="ORF">WICMUC_001542</name>
</gene>